<feature type="compositionally biased region" description="Polar residues" evidence="1">
    <location>
        <begin position="357"/>
        <end position="369"/>
    </location>
</feature>
<dbReference type="Proteomes" id="UP001217089">
    <property type="component" value="Unassembled WGS sequence"/>
</dbReference>
<evidence type="ECO:0000256" key="1">
    <source>
        <dbReference type="SAM" id="MobiDB-lite"/>
    </source>
</evidence>
<feature type="compositionally biased region" description="Polar residues" evidence="1">
    <location>
        <begin position="117"/>
        <end position="129"/>
    </location>
</feature>
<reference evidence="2 3" key="1">
    <citation type="submission" date="2022-12" db="EMBL/GenBank/DDBJ databases">
        <title>Chromosome-level genome of Tegillarca granosa.</title>
        <authorList>
            <person name="Kim J."/>
        </authorList>
    </citation>
    <scope>NUCLEOTIDE SEQUENCE [LARGE SCALE GENOMIC DNA]</scope>
    <source>
        <strain evidence="2">Teg-2019</strain>
        <tissue evidence="2">Adductor muscle</tissue>
    </source>
</reference>
<feature type="compositionally biased region" description="Basic and acidic residues" evidence="1">
    <location>
        <begin position="203"/>
        <end position="217"/>
    </location>
</feature>
<feature type="compositionally biased region" description="Low complexity" evidence="1">
    <location>
        <begin position="193"/>
        <end position="202"/>
    </location>
</feature>
<gene>
    <name evidence="2" type="ORF">KUTeg_010715</name>
</gene>
<evidence type="ECO:0000313" key="3">
    <source>
        <dbReference type="Proteomes" id="UP001217089"/>
    </source>
</evidence>
<comment type="caution">
    <text evidence="2">The sequence shown here is derived from an EMBL/GenBank/DDBJ whole genome shotgun (WGS) entry which is preliminary data.</text>
</comment>
<accession>A0ABQ9F1T7</accession>
<sequence>MSKRKWSSDLKNLLCDLCNYQTNRSSNYKRHIEADNIETLGNEENTELKSDTQVAFPYAAKDECFVDFCFEVIMQSRRRRQNPFEVAKYWCDKGQDLLGHAPKESNPEPEISPGDTAKSNDSFIKSTGSDEIASSCHEPKESNTEPEIFPRDRASFNDSTIKSTGSDKIASSCHIPKESYPEPVISPGDTASSRDSILTSTSSDEKATSSHEPKESNPEPEISPGDTASSYYSTIKSTGSDEIASTCHEPGESNIEVEILDMNKDELQLLTDHMGHSLEIHTDIYKLQTLVLERTKVARLLLAMETGNLNKLRGNSLDEVNLEELPEPEEDDDNGKDFPELKDLDSELEDDSRKQEVSVNVEDNQNTAAKTKDLEKETKKAKGMKSSSYLVSGIISDCYKMHNFCMIKKFDTYILANSL</sequence>
<feature type="compositionally biased region" description="Basic and acidic residues" evidence="1">
    <location>
        <begin position="137"/>
        <end position="155"/>
    </location>
</feature>
<feature type="compositionally biased region" description="Basic and acidic residues" evidence="1">
    <location>
        <begin position="346"/>
        <end position="356"/>
    </location>
</feature>
<keyword evidence="3" id="KW-1185">Reference proteome</keyword>
<organism evidence="2 3">
    <name type="scientific">Tegillarca granosa</name>
    <name type="common">Malaysian cockle</name>
    <name type="synonym">Anadara granosa</name>
    <dbReference type="NCBI Taxonomy" id="220873"/>
    <lineage>
        <taxon>Eukaryota</taxon>
        <taxon>Metazoa</taxon>
        <taxon>Spiralia</taxon>
        <taxon>Lophotrochozoa</taxon>
        <taxon>Mollusca</taxon>
        <taxon>Bivalvia</taxon>
        <taxon>Autobranchia</taxon>
        <taxon>Pteriomorphia</taxon>
        <taxon>Arcoida</taxon>
        <taxon>Arcoidea</taxon>
        <taxon>Arcidae</taxon>
        <taxon>Tegillarca</taxon>
    </lineage>
</organism>
<dbReference type="PANTHER" id="PTHR33480:SF1">
    <property type="entry name" value="TYR RECOMBINASE DOMAIN-CONTAINING PROTEIN"/>
    <property type="match status" value="1"/>
</dbReference>
<feature type="region of interest" description="Disordered" evidence="1">
    <location>
        <begin position="99"/>
        <end position="233"/>
    </location>
</feature>
<dbReference type="PANTHER" id="PTHR33480">
    <property type="entry name" value="SET DOMAIN-CONTAINING PROTEIN-RELATED"/>
    <property type="match status" value="1"/>
</dbReference>
<name>A0ABQ9F1T7_TEGGR</name>
<dbReference type="EMBL" id="JARBDR010000496">
    <property type="protein sequence ID" value="KAJ8311360.1"/>
    <property type="molecule type" value="Genomic_DNA"/>
</dbReference>
<feature type="compositionally biased region" description="Polar residues" evidence="1">
    <location>
        <begin position="156"/>
        <end position="166"/>
    </location>
</feature>
<feature type="region of interest" description="Disordered" evidence="1">
    <location>
        <begin position="346"/>
        <end position="385"/>
    </location>
</feature>
<protein>
    <submittedName>
        <fullName evidence="2">Uncharacterized protein</fullName>
    </submittedName>
</protein>
<feature type="compositionally biased region" description="Basic and acidic residues" evidence="1">
    <location>
        <begin position="370"/>
        <end position="380"/>
    </location>
</feature>
<proteinExistence type="predicted"/>
<evidence type="ECO:0000313" key="2">
    <source>
        <dbReference type="EMBL" id="KAJ8311360.1"/>
    </source>
</evidence>